<dbReference type="InterPro" id="IPR000306">
    <property type="entry name" value="Znf_FYVE"/>
</dbReference>
<keyword evidence="5 10" id="KW-0863">Zinc-finger</keyword>
<evidence type="ECO:0000256" key="4">
    <source>
        <dbReference type="ARBA" id="ARBA00022741"/>
    </source>
</evidence>
<dbReference type="SUPFAM" id="SSF57903">
    <property type="entry name" value="FYVE/PHD zinc finger"/>
    <property type="match status" value="1"/>
</dbReference>
<keyword evidence="8" id="KW-0342">GTP-binding</keyword>
<gene>
    <name evidence="11" type="ORF">LSAA_8837</name>
</gene>
<dbReference type="InterPro" id="IPR000217">
    <property type="entry name" value="Tubulin"/>
</dbReference>
<evidence type="ECO:0000256" key="1">
    <source>
        <dbReference type="ARBA" id="ARBA00009636"/>
    </source>
</evidence>
<dbReference type="Proteomes" id="UP000675881">
    <property type="component" value="Chromosome 4"/>
</dbReference>
<evidence type="ECO:0000256" key="3">
    <source>
        <dbReference type="ARBA" id="ARBA00022723"/>
    </source>
</evidence>
<dbReference type="PRINTS" id="PR01161">
    <property type="entry name" value="TUBULIN"/>
</dbReference>
<dbReference type="Pfam" id="PF00091">
    <property type="entry name" value="Tubulin"/>
    <property type="match status" value="1"/>
</dbReference>
<keyword evidence="4" id="KW-0547">Nucleotide-binding</keyword>
<dbReference type="InterPro" id="IPR017455">
    <property type="entry name" value="Znf_FYVE-rel"/>
</dbReference>
<keyword evidence="7" id="KW-0862">Zinc</keyword>
<comment type="catalytic activity">
    <reaction evidence="9">
        <text>GTP + H2O = GDP + phosphate + H(+)</text>
        <dbReference type="Rhea" id="RHEA:19669"/>
        <dbReference type="ChEBI" id="CHEBI:15377"/>
        <dbReference type="ChEBI" id="CHEBI:15378"/>
        <dbReference type="ChEBI" id="CHEBI:37565"/>
        <dbReference type="ChEBI" id="CHEBI:43474"/>
        <dbReference type="ChEBI" id="CHEBI:58189"/>
    </reaction>
    <physiologicalReaction direction="left-to-right" evidence="9">
        <dbReference type="Rhea" id="RHEA:19670"/>
    </physiologicalReaction>
</comment>
<dbReference type="AlphaFoldDB" id="A0A7R8CSU2"/>
<evidence type="ECO:0000256" key="9">
    <source>
        <dbReference type="ARBA" id="ARBA00049117"/>
    </source>
</evidence>
<dbReference type="PANTHER" id="PTHR31179">
    <property type="entry name" value="RAB GTPASE-BINDING EFFECTOR PROTEIN"/>
    <property type="match status" value="1"/>
</dbReference>
<dbReference type="GO" id="GO:0006897">
    <property type="term" value="P:endocytosis"/>
    <property type="evidence" value="ECO:0007669"/>
    <property type="project" value="InterPro"/>
</dbReference>
<dbReference type="Gene3D" id="3.30.40.10">
    <property type="entry name" value="Zinc/RING finger domain, C3HC4 (zinc finger)"/>
    <property type="match status" value="1"/>
</dbReference>
<name>A0A7R8CSU2_LEPSM</name>
<dbReference type="Pfam" id="PF01363">
    <property type="entry name" value="FYVE"/>
    <property type="match status" value="1"/>
</dbReference>
<dbReference type="GO" id="GO:0005200">
    <property type="term" value="F:structural constituent of cytoskeleton"/>
    <property type="evidence" value="ECO:0007669"/>
    <property type="project" value="InterPro"/>
</dbReference>
<dbReference type="GO" id="GO:0016787">
    <property type="term" value="F:hydrolase activity"/>
    <property type="evidence" value="ECO:0007669"/>
    <property type="project" value="UniProtKB-KW"/>
</dbReference>
<dbReference type="InterPro" id="IPR002452">
    <property type="entry name" value="Alpha_tubulin"/>
</dbReference>
<evidence type="ECO:0000256" key="6">
    <source>
        <dbReference type="ARBA" id="ARBA00022801"/>
    </source>
</evidence>
<organism evidence="11 12">
    <name type="scientific">Lepeophtheirus salmonis</name>
    <name type="common">Salmon louse</name>
    <name type="synonym">Caligus salmonis</name>
    <dbReference type="NCBI Taxonomy" id="72036"/>
    <lineage>
        <taxon>Eukaryota</taxon>
        <taxon>Metazoa</taxon>
        <taxon>Ecdysozoa</taxon>
        <taxon>Arthropoda</taxon>
        <taxon>Crustacea</taxon>
        <taxon>Multicrustacea</taxon>
        <taxon>Hexanauplia</taxon>
        <taxon>Copepoda</taxon>
        <taxon>Siphonostomatoida</taxon>
        <taxon>Caligidae</taxon>
        <taxon>Lepeophtheirus</taxon>
    </lineage>
</organism>
<accession>A0A7R8CSU2</accession>
<dbReference type="SUPFAM" id="SSF52490">
    <property type="entry name" value="Tubulin nucleotide-binding domain-like"/>
    <property type="match status" value="1"/>
</dbReference>
<dbReference type="InterPro" id="IPR003008">
    <property type="entry name" value="Tubulin_FtsZ_GTPase"/>
</dbReference>
<keyword evidence="3" id="KW-0479">Metal-binding</keyword>
<evidence type="ECO:0000313" key="11">
    <source>
        <dbReference type="EMBL" id="CAF2920231.1"/>
    </source>
</evidence>
<evidence type="ECO:0000256" key="2">
    <source>
        <dbReference type="ARBA" id="ARBA00022701"/>
    </source>
</evidence>
<keyword evidence="2" id="KW-0493">Microtubule</keyword>
<keyword evidence="12" id="KW-1185">Reference proteome</keyword>
<dbReference type="EMBL" id="HG994583">
    <property type="protein sequence ID" value="CAF2920231.1"/>
    <property type="molecule type" value="Genomic_DNA"/>
</dbReference>
<dbReference type="GO" id="GO:0005096">
    <property type="term" value="F:GTPase activator activity"/>
    <property type="evidence" value="ECO:0007669"/>
    <property type="project" value="InterPro"/>
</dbReference>
<protein>
    <submittedName>
        <fullName evidence="11">TUBA</fullName>
    </submittedName>
</protein>
<keyword evidence="6" id="KW-0378">Hydrolase</keyword>
<dbReference type="Gene3D" id="3.40.50.1440">
    <property type="entry name" value="Tubulin/FtsZ, GTPase domain"/>
    <property type="match status" value="1"/>
</dbReference>
<evidence type="ECO:0000256" key="10">
    <source>
        <dbReference type="PROSITE-ProRule" id="PRU00091"/>
    </source>
</evidence>
<dbReference type="OrthoDB" id="79940at2759"/>
<reference evidence="11" key="1">
    <citation type="submission" date="2021-02" db="EMBL/GenBank/DDBJ databases">
        <authorList>
            <person name="Bekaert M."/>
        </authorList>
    </citation>
    <scope>NUCLEOTIDE SEQUENCE</scope>
    <source>
        <strain evidence="11">IoA-00</strain>
    </source>
</reference>
<dbReference type="GO" id="GO:0005874">
    <property type="term" value="C:microtubule"/>
    <property type="evidence" value="ECO:0007669"/>
    <property type="project" value="UniProtKB-KW"/>
</dbReference>
<dbReference type="SMART" id="SM00064">
    <property type="entry name" value="FYVE"/>
    <property type="match status" value="1"/>
</dbReference>
<dbReference type="GO" id="GO:0008270">
    <property type="term" value="F:zinc ion binding"/>
    <property type="evidence" value="ECO:0007669"/>
    <property type="project" value="UniProtKB-KW"/>
</dbReference>
<comment type="similarity">
    <text evidence="1">Belongs to the tubulin family.</text>
</comment>
<dbReference type="GO" id="GO:0007017">
    <property type="term" value="P:microtubule-based process"/>
    <property type="evidence" value="ECO:0007669"/>
    <property type="project" value="InterPro"/>
</dbReference>
<evidence type="ECO:0000313" key="12">
    <source>
        <dbReference type="Proteomes" id="UP000675881"/>
    </source>
</evidence>
<dbReference type="PANTHER" id="PTHR31179:SF7">
    <property type="entry name" value="FYVE-TYPE DOMAIN-CONTAINING PROTEIN"/>
    <property type="match status" value="1"/>
</dbReference>
<dbReference type="PROSITE" id="PS50178">
    <property type="entry name" value="ZF_FYVE"/>
    <property type="match status" value="1"/>
</dbReference>
<proteinExistence type="inferred from homology"/>
<evidence type="ECO:0000256" key="7">
    <source>
        <dbReference type="ARBA" id="ARBA00022833"/>
    </source>
</evidence>
<dbReference type="PRINTS" id="PR01162">
    <property type="entry name" value="ALPHATUBULIN"/>
</dbReference>
<dbReference type="InterPro" id="IPR013083">
    <property type="entry name" value="Znf_RING/FYVE/PHD"/>
</dbReference>
<dbReference type="InterPro" id="IPR036525">
    <property type="entry name" value="Tubulin/FtsZ_GTPase_sf"/>
</dbReference>
<evidence type="ECO:0000256" key="8">
    <source>
        <dbReference type="ARBA" id="ARBA00023134"/>
    </source>
</evidence>
<dbReference type="GO" id="GO:0005525">
    <property type="term" value="F:GTP binding"/>
    <property type="evidence" value="ECO:0007669"/>
    <property type="project" value="UniProtKB-KW"/>
</dbReference>
<dbReference type="InterPro" id="IPR011011">
    <property type="entry name" value="Znf_FYVE_PHD"/>
</dbReference>
<evidence type="ECO:0000256" key="5">
    <source>
        <dbReference type="ARBA" id="ARBA00022771"/>
    </source>
</evidence>
<sequence>MELEKIRQSEKEVRWQHEDDVSSCSNCSNSFGSNKHKHNCRHCGKVFCIECLSKTVPSGPSCRIGKHVCVQSPGGLNQSEALRMVQAAQYYPSLYSVLIRGPKIFTLLSINETGNKMRECLSIHIGQAGCQMGNACWELYCLEHGIQPDGLMPSDKVTAITDDSFSTFFSETGGGKHVPRAIFCGLGTLSD</sequence>
<dbReference type="InterPro" id="IPR003914">
    <property type="entry name" value="Rabaptin"/>
</dbReference>